<feature type="compositionally biased region" description="Basic residues" evidence="2">
    <location>
        <begin position="45"/>
        <end position="60"/>
    </location>
</feature>
<protein>
    <submittedName>
        <fullName evidence="3">Uncharacterized protein</fullName>
    </submittedName>
</protein>
<evidence type="ECO:0000256" key="1">
    <source>
        <dbReference type="SAM" id="Coils"/>
    </source>
</evidence>
<proteinExistence type="predicted"/>
<name>A0A9W7B128_9STRA</name>
<dbReference type="EMBL" id="BRXX01000008">
    <property type="protein sequence ID" value="GMH81866.1"/>
    <property type="molecule type" value="Genomic_DNA"/>
</dbReference>
<feature type="region of interest" description="Disordered" evidence="2">
    <location>
        <begin position="44"/>
        <end position="68"/>
    </location>
</feature>
<evidence type="ECO:0000313" key="3">
    <source>
        <dbReference type="EMBL" id="GMH81866.1"/>
    </source>
</evidence>
<dbReference type="Proteomes" id="UP001165160">
    <property type="component" value="Unassembled WGS sequence"/>
</dbReference>
<accession>A0A9W7B128</accession>
<gene>
    <name evidence="3" type="ORF">TrVE_jg5387</name>
</gene>
<keyword evidence="1" id="KW-0175">Coiled coil</keyword>
<evidence type="ECO:0000313" key="4">
    <source>
        <dbReference type="Proteomes" id="UP001165160"/>
    </source>
</evidence>
<reference evidence="4" key="1">
    <citation type="journal article" date="2023" name="Commun. Biol.">
        <title>Genome analysis of Parmales, the sister group of diatoms, reveals the evolutionary specialization of diatoms from phago-mixotrophs to photoautotrophs.</title>
        <authorList>
            <person name="Ban H."/>
            <person name="Sato S."/>
            <person name="Yoshikawa S."/>
            <person name="Yamada K."/>
            <person name="Nakamura Y."/>
            <person name="Ichinomiya M."/>
            <person name="Sato N."/>
            <person name="Blanc-Mathieu R."/>
            <person name="Endo H."/>
            <person name="Kuwata A."/>
            <person name="Ogata H."/>
        </authorList>
    </citation>
    <scope>NUCLEOTIDE SEQUENCE [LARGE SCALE GENOMIC DNA]</scope>
    <source>
        <strain evidence="4">NIES 3699</strain>
    </source>
</reference>
<dbReference type="AlphaFoldDB" id="A0A9W7B128"/>
<feature type="coiled-coil region" evidence="1">
    <location>
        <begin position="214"/>
        <end position="244"/>
    </location>
</feature>
<sequence length="269" mass="30533">MKSPPRADILPPILPHSPYYNALTSAYVTRAASTDSLIVVDTSTKKKRTKKATRAERKRREKEELARSQIGADRWWEKPSPTLAGSALSPGSHLSYLANDVSGYTGIYKRRFLSPSGGTAVSGDYHSTPRRVSSLLKNSSYKDLNIMDRSADFRNEVGWRLHLRTSSPSPYAHKLYLRSVSLRKKLDSIETSKNRNNIRHVVVDTVGHLLNFSNEPTQGQIEKEKREKEQIQQEIIQREQIKEEQIEKAVEYVKSSLVVGQGGRRKFLI</sequence>
<organism evidence="3 4">
    <name type="scientific">Triparma verrucosa</name>
    <dbReference type="NCBI Taxonomy" id="1606542"/>
    <lineage>
        <taxon>Eukaryota</taxon>
        <taxon>Sar</taxon>
        <taxon>Stramenopiles</taxon>
        <taxon>Ochrophyta</taxon>
        <taxon>Bolidophyceae</taxon>
        <taxon>Parmales</taxon>
        <taxon>Triparmaceae</taxon>
        <taxon>Triparma</taxon>
    </lineage>
</organism>
<evidence type="ECO:0000256" key="2">
    <source>
        <dbReference type="SAM" id="MobiDB-lite"/>
    </source>
</evidence>
<comment type="caution">
    <text evidence="3">The sequence shown here is derived from an EMBL/GenBank/DDBJ whole genome shotgun (WGS) entry which is preliminary data.</text>
</comment>
<keyword evidence="4" id="KW-1185">Reference proteome</keyword>